<dbReference type="PANTHER" id="PTHR33332">
    <property type="entry name" value="REVERSE TRANSCRIPTASE DOMAIN-CONTAINING PROTEIN"/>
    <property type="match status" value="1"/>
</dbReference>
<accession>A0A2I0UQD5</accession>
<name>A0A2I0UQD5_LIMLA</name>
<reference evidence="2" key="1">
    <citation type="submission" date="2017-11" db="EMBL/GenBank/DDBJ databases">
        <authorList>
            <person name="Lima N.C."/>
            <person name="Parody-Merino A.M."/>
            <person name="Battley P.F."/>
            <person name="Fidler A.E."/>
            <person name="Prosdocimi F."/>
        </authorList>
    </citation>
    <scope>NUCLEOTIDE SEQUENCE [LARGE SCALE GENOMIC DNA]</scope>
</reference>
<evidence type="ECO:0000313" key="2">
    <source>
        <dbReference type="Proteomes" id="UP000233556"/>
    </source>
</evidence>
<keyword evidence="1" id="KW-0695">RNA-directed DNA polymerase</keyword>
<dbReference type="AlphaFoldDB" id="A0A2I0UQD5"/>
<protein>
    <submittedName>
        <fullName evidence="1">Rna-directed dna polymerase from mobile element jockey-like</fullName>
    </submittedName>
</protein>
<keyword evidence="1" id="KW-0808">Transferase</keyword>
<dbReference type="Proteomes" id="UP000233556">
    <property type="component" value="Unassembled WGS sequence"/>
</dbReference>
<dbReference type="EMBL" id="KZ505657">
    <property type="protein sequence ID" value="PKU48258.1"/>
    <property type="molecule type" value="Genomic_DNA"/>
</dbReference>
<sequence length="250" mass="29292">MKIMKLKVTLLSLHYCSSYKFLPTLQLSSSDKRKSFKWLWKKFGTVSKFQFKFQVLENANLSHASEQHKNFKTVQWRNWMLKLQYYKSFCISDSSKRFFMYNIVECKGNCLAFTVMSILDFKIVIKVRRRDLDRLDRWTEADGVRFNKAKCQVLRLGQGNPMQRYRPGEEWLESCLAEKDLGLLVDSQLNISQQCAQMSKANSILACIRNSVASRTREVIVLLYSLRTIIYCHIWDFLCSAFSTALLSGH</sequence>
<evidence type="ECO:0000313" key="1">
    <source>
        <dbReference type="EMBL" id="PKU48258.1"/>
    </source>
</evidence>
<gene>
    <name evidence="1" type="ORF">llap_1452</name>
</gene>
<organism evidence="1 2">
    <name type="scientific">Limosa lapponica baueri</name>
    <dbReference type="NCBI Taxonomy" id="1758121"/>
    <lineage>
        <taxon>Eukaryota</taxon>
        <taxon>Metazoa</taxon>
        <taxon>Chordata</taxon>
        <taxon>Craniata</taxon>
        <taxon>Vertebrata</taxon>
        <taxon>Euteleostomi</taxon>
        <taxon>Archelosauria</taxon>
        <taxon>Archosauria</taxon>
        <taxon>Dinosauria</taxon>
        <taxon>Saurischia</taxon>
        <taxon>Theropoda</taxon>
        <taxon>Coelurosauria</taxon>
        <taxon>Aves</taxon>
        <taxon>Neognathae</taxon>
        <taxon>Neoaves</taxon>
        <taxon>Charadriiformes</taxon>
        <taxon>Scolopacidae</taxon>
        <taxon>Limosa</taxon>
    </lineage>
</organism>
<keyword evidence="1" id="KW-0548">Nucleotidyltransferase</keyword>
<reference evidence="2" key="2">
    <citation type="submission" date="2017-12" db="EMBL/GenBank/DDBJ databases">
        <title>Genome sequence of the Bar-tailed Godwit (Limosa lapponica baueri).</title>
        <authorList>
            <person name="Lima N.C.B."/>
            <person name="Parody-Merino A.M."/>
            <person name="Battley P.F."/>
            <person name="Fidler A.E."/>
            <person name="Prosdocimi F."/>
        </authorList>
    </citation>
    <scope>NUCLEOTIDE SEQUENCE [LARGE SCALE GENOMIC DNA]</scope>
</reference>
<dbReference type="GO" id="GO:0003964">
    <property type="term" value="F:RNA-directed DNA polymerase activity"/>
    <property type="evidence" value="ECO:0007669"/>
    <property type="project" value="UniProtKB-KW"/>
</dbReference>
<keyword evidence="2" id="KW-1185">Reference proteome</keyword>
<proteinExistence type="predicted"/>